<feature type="region of interest" description="Disordered" evidence="2">
    <location>
        <begin position="65"/>
        <end position="89"/>
    </location>
</feature>
<dbReference type="NCBIfam" id="TIGR01554">
    <property type="entry name" value="major_cap_HK97"/>
    <property type="match status" value="1"/>
</dbReference>
<comment type="caution">
    <text evidence="4">The sequence shown here is derived from an EMBL/GenBank/DDBJ whole genome shotgun (WGS) entry which is preliminary data.</text>
</comment>
<dbReference type="Pfam" id="PF05065">
    <property type="entry name" value="Phage_capsid"/>
    <property type="match status" value="1"/>
</dbReference>
<evidence type="ECO:0000313" key="5">
    <source>
        <dbReference type="Proteomes" id="UP000250186"/>
    </source>
</evidence>
<gene>
    <name evidence="4" type="ORF">AU492_00620</name>
</gene>
<protein>
    <submittedName>
        <fullName evidence="4">Phage capsid protein</fullName>
    </submittedName>
</protein>
<dbReference type="Gene3D" id="3.30.2400.10">
    <property type="entry name" value="Major capsid protein gp5"/>
    <property type="match status" value="1"/>
</dbReference>
<evidence type="ECO:0000256" key="1">
    <source>
        <dbReference type="ARBA" id="ARBA00004328"/>
    </source>
</evidence>
<reference evidence="4 5" key="1">
    <citation type="submission" date="2016-02" db="EMBL/GenBank/DDBJ databases">
        <title>Species-wide whole genome sequencing reveals diversity, host range in Lonsdalea quercina.</title>
        <authorList>
            <person name="Li Y."/>
        </authorList>
    </citation>
    <scope>NUCLEOTIDE SEQUENCE [LARGE SCALE GENOMIC DNA]</scope>
    <source>
        <strain evidence="4 5">CFCC 12721</strain>
    </source>
</reference>
<comment type="subcellular location">
    <subcellularLocation>
        <location evidence="1">Virion</location>
    </subcellularLocation>
</comment>
<dbReference type="EMBL" id="LUSW01000001">
    <property type="protein sequence ID" value="RAT38312.1"/>
    <property type="molecule type" value="Genomic_DNA"/>
</dbReference>
<evidence type="ECO:0000259" key="3">
    <source>
        <dbReference type="Pfam" id="PF05065"/>
    </source>
</evidence>
<organism evidence="4 5">
    <name type="scientific">Lonsdalea populi</name>
    <dbReference type="NCBI Taxonomy" id="1172565"/>
    <lineage>
        <taxon>Bacteria</taxon>
        <taxon>Pseudomonadati</taxon>
        <taxon>Pseudomonadota</taxon>
        <taxon>Gammaproteobacteria</taxon>
        <taxon>Enterobacterales</taxon>
        <taxon>Pectobacteriaceae</taxon>
        <taxon>Lonsdalea</taxon>
    </lineage>
</organism>
<keyword evidence="5" id="KW-1185">Reference proteome</keyword>
<evidence type="ECO:0000313" key="4">
    <source>
        <dbReference type="EMBL" id="RAT38312.1"/>
    </source>
</evidence>
<dbReference type="InterPro" id="IPR054612">
    <property type="entry name" value="Phage_capsid-like_C"/>
</dbReference>
<dbReference type="SUPFAM" id="SSF56563">
    <property type="entry name" value="Major capsid protein gp5"/>
    <property type="match status" value="1"/>
</dbReference>
<name>A0ABX9EXX3_9GAMM</name>
<sequence length="413" mass="45522">MKLHEMKQKRNTIAADMRALHEKIGDNTWGDEQRTEWNKAKTELNNLDAQIEREEELRRHDQDYVNTQEQEQRQQQQNTEANGEQGDERRTAAFDKFLRHGLGEMSAEERQALRELRAQGTAPDEKGGYTVPKRMLNKIVEGMKAYGGIASVSQILTTSDGQTIEWATSDGTAEEGELLGENTAASEEDADFGTASLGAKKLSSKIIRVSNELLQDSGVDIEAYLSARISQRLGRGEAKYLVQGTGAGSPLQPSGLVTSVTGTTAAASASTFTWKELNALKHTIDPAYRGGPKFRWAFNDSTLQIIEEMEDGQGRPLWLPNISGGTPATVLNIPYVVDSAIDSIGAGKKFVFCGDFDRFIIRRVAYMTLKRLVERFAEFDQTAFLAFHRFDCVLEDTAAIKALVGKGTASTGS</sequence>
<proteinExistence type="predicted"/>
<evidence type="ECO:0000256" key="2">
    <source>
        <dbReference type="SAM" id="MobiDB-lite"/>
    </source>
</evidence>
<accession>A0ABX9EXX3</accession>
<feature type="domain" description="Phage capsid-like C-terminal" evidence="3">
    <location>
        <begin position="127"/>
        <end position="404"/>
    </location>
</feature>
<dbReference type="Gene3D" id="3.30.2320.10">
    <property type="entry name" value="hypothetical protein PF0899 domain"/>
    <property type="match status" value="1"/>
</dbReference>
<dbReference type="RefSeq" id="WP_112092072.1">
    <property type="nucleotide sequence ID" value="NZ_LUSR01000001.1"/>
</dbReference>
<dbReference type="Proteomes" id="UP000250186">
    <property type="component" value="Unassembled WGS sequence"/>
</dbReference>
<dbReference type="InterPro" id="IPR024455">
    <property type="entry name" value="Phage_capsid"/>
</dbReference>